<protein>
    <submittedName>
        <fullName evidence="2">Uncharacterized protein</fullName>
    </submittedName>
</protein>
<organism evidence="2 3">
    <name type="scientific">Purpureocillium takamizusanense</name>
    <dbReference type="NCBI Taxonomy" id="2060973"/>
    <lineage>
        <taxon>Eukaryota</taxon>
        <taxon>Fungi</taxon>
        <taxon>Dikarya</taxon>
        <taxon>Ascomycota</taxon>
        <taxon>Pezizomycotina</taxon>
        <taxon>Sordariomycetes</taxon>
        <taxon>Hypocreomycetidae</taxon>
        <taxon>Hypocreales</taxon>
        <taxon>Ophiocordycipitaceae</taxon>
        <taxon>Purpureocillium</taxon>
    </lineage>
</organism>
<reference evidence="2" key="1">
    <citation type="submission" date="2021-11" db="EMBL/GenBank/DDBJ databases">
        <title>Purpureocillium_takamizusanense_genome.</title>
        <authorList>
            <person name="Nguyen N.-H."/>
        </authorList>
    </citation>
    <scope>NUCLEOTIDE SEQUENCE</scope>
    <source>
        <strain evidence="2">PT3</strain>
    </source>
</reference>
<sequence>MAYKRLPSSEWPATPSRFFFIYDNPQTDKPFSYHASPVAVASSSATCVVTCASPCPNGAIPTQTITHISGSSWAGEHTIEGAATSWGCNLGSGSDDVMVDQYGECFYTTAKEGNKISGGGMSTPVNSCFVQQRSALVLITTHQDQWYSVERPYQKPMNPKDLWSTQQLEVKSVCAAVTTASSSQTTGLSASTTSIPLSATAADSRQTSQSKESHPGATSTPAAPPNGSAGLPLSRALLLASALLGTILSL</sequence>
<feature type="region of interest" description="Disordered" evidence="1">
    <location>
        <begin position="200"/>
        <end position="228"/>
    </location>
</feature>
<dbReference type="OrthoDB" id="4847306at2759"/>
<dbReference type="KEGG" id="ptkz:JDV02_007908"/>
<gene>
    <name evidence="2" type="ORF">JDV02_007908</name>
</gene>
<dbReference type="Proteomes" id="UP000829364">
    <property type="component" value="Chromosome 7"/>
</dbReference>
<evidence type="ECO:0000313" key="2">
    <source>
        <dbReference type="EMBL" id="UNI21970.1"/>
    </source>
</evidence>
<proteinExistence type="predicted"/>
<evidence type="ECO:0000256" key="1">
    <source>
        <dbReference type="SAM" id="MobiDB-lite"/>
    </source>
</evidence>
<dbReference type="AlphaFoldDB" id="A0A9Q8QLL8"/>
<dbReference type="GeneID" id="72069856"/>
<name>A0A9Q8QLL8_9HYPO</name>
<evidence type="ECO:0000313" key="3">
    <source>
        <dbReference type="Proteomes" id="UP000829364"/>
    </source>
</evidence>
<dbReference type="EMBL" id="CP086360">
    <property type="protein sequence ID" value="UNI21970.1"/>
    <property type="molecule type" value="Genomic_DNA"/>
</dbReference>
<accession>A0A9Q8QLL8</accession>
<dbReference type="RefSeq" id="XP_047845451.1">
    <property type="nucleotide sequence ID" value="XM_047989449.1"/>
</dbReference>
<keyword evidence="3" id="KW-1185">Reference proteome</keyword>
<feature type="compositionally biased region" description="Polar residues" evidence="1">
    <location>
        <begin position="200"/>
        <end position="221"/>
    </location>
</feature>